<dbReference type="InterPro" id="IPR015865">
    <property type="entry name" value="Riboflavin_kinase_bac/euk"/>
</dbReference>
<dbReference type="GO" id="GO:0006747">
    <property type="term" value="P:FAD biosynthetic process"/>
    <property type="evidence" value="ECO:0007669"/>
    <property type="project" value="UniProtKB-UniRule"/>
</dbReference>
<dbReference type="PANTHER" id="PTHR22749:SF6">
    <property type="entry name" value="RIBOFLAVIN KINASE"/>
    <property type="match status" value="1"/>
</dbReference>
<organism evidence="17 18">
    <name type="scientific">Polyangium spumosum</name>
    <dbReference type="NCBI Taxonomy" id="889282"/>
    <lineage>
        <taxon>Bacteria</taxon>
        <taxon>Pseudomonadati</taxon>
        <taxon>Myxococcota</taxon>
        <taxon>Polyangia</taxon>
        <taxon>Polyangiales</taxon>
        <taxon>Polyangiaceae</taxon>
        <taxon>Polyangium</taxon>
    </lineage>
</organism>
<protein>
    <recommendedName>
        <fullName evidence="15">Riboflavin biosynthesis protein</fullName>
    </recommendedName>
    <domain>
        <recommendedName>
            <fullName evidence="15">Riboflavin kinase</fullName>
            <ecNumber evidence="15">2.7.1.26</ecNumber>
        </recommendedName>
        <alternativeName>
            <fullName evidence="15">Flavokinase</fullName>
        </alternativeName>
    </domain>
    <domain>
        <recommendedName>
            <fullName evidence="15">FMN adenylyltransferase</fullName>
            <ecNumber evidence="15">2.7.7.2</ecNumber>
        </recommendedName>
        <alternativeName>
            <fullName evidence="15">FAD pyrophosphorylase</fullName>
        </alternativeName>
        <alternativeName>
            <fullName evidence="15">FAD synthase</fullName>
        </alternativeName>
    </domain>
</protein>
<feature type="domain" description="Riboflavin kinase" evidence="16">
    <location>
        <begin position="177"/>
        <end position="310"/>
    </location>
</feature>
<evidence type="ECO:0000256" key="10">
    <source>
        <dbReference type="ARBA" id="ARBA00022827"/>
    </source>
</evidence>
<dbReference type="NCBIfam" id="NF004160">
    <property type="entry name" value="PRK05627.1-3"/>
    <property type="match status" value="1"/>
</dbReference>
<dbReference type="GO" id="GO:0009231">
    <property type="term" value="P:riboflavin biosynthetic process"/>
    <property type="evidence" value="ECO:0007669"/>
    <property type="project" value="InterPro"/>
</dbReference>
<dbReference type="UniPathway" id="UPA00276">
    <property type="reaction ID" value="UER00406"/>
</dbReference>
<comment type="pathway">
    <text evidence="2 15">Cofactor biosynthesis; FAD biosynthesis; FAD from FMN: step 1/1.</text>
</comment>
<dbReference type="EC" id="2.7.7.2" evidence="15"/>
<evidence type="ECO:0000256" key="6">
    <source>
        <dbReference type="ARBA" id="ARBA00022679"/>
    </source>
</evidence>
<keyword evidence="18" id="KW-1185">Reference proteome</keyword>
<dbReference type="GO" id="GO:0003919">
    <property type="term" value="F:FMN adenylyltransferase activity"/>
    <property type="evidence" value="ECO:0007669"/>
    <property type="project" value="UniProtKB-UniRule"/>
</dbReference>
<keyword evidence="5 15" id="KW-0288">FMN</keyword>
<sequence>MVDRQTSGRSGSLVVIGNFDGLHRGHRAVLDGAARIARERELRPIVLTFDPHPAEVLGRRAPPLLTPLARKIALCERAVPGLVVSVAPFDRAFAAQSPRAFAERVLGGLDARVVMVGQNFRFGAQRAGDFAELTRLGAELGFETRSHELVGDTSGPWSSTRAREAIARGDLDEARRILGRWHALSGAVVAGDQRGRTIGFPTANILDAPEALPPFGVYAVLIDRLPAEGERGATMLGKGVANLGVRPTVDPAAARPRLEVHVFDRDEDLYGARLRVHLVRAIRPEQRFAGLDALKAQIARDAEEARRALEGITPDPEAGAAWA</sequence>
<dbReference type="InterPro" id="IPR015864">
    <property type="entry name" value="FAD_synthase"/>
</dbReference>
<accession>A0A6N7PT97</accession>
<comment type="catalytic activity">
    <reaction evidence="13 15">
        <text>riboflavin + ATP = FMN + ADP + H(+)</text>
        <dbReference type="Rhea" id="RHEA:14357"/>
        <dbReference type="ChEBI" id="CHEBI:15378"/>
        <dbReference type="ChEBI" id="CHEBI:30616"/>
        <dbReference type="ChEBI" id="CHEBI:57986"/>
        <dbReference type="ChEBI" id="CHEBI:58210"/>
        <dbReference type="ChEBI" id="CHEBI:456216"/>
        <dbReference type="EC" id="2.7.1.26"/>
    </reaction>
</comment>
<evidence type="ECO:0000256" key="5">
    <source>
        <dbReference type="ARBA" id="ARBA00022643"/>
    </source>
</evidence>
<comment type="catalytic activity">
    <reaction evidence="14 15">
        <text>FMN + ATP + H(+) = FAD + diphosphate</text>
        <dbReference type="Rhea" id="RHEA:17237"/>
        <dbReference type="ChEBI" id="CHEBI:15378"/>
        <dbReference type="ChEBI" id="CHEBI:30616"/>
        <dbReference type="ChEBI" id="CHEBI:33019"/>
        <dbReference type="ChEBI" id="CHEBI:57692"/>
        <dbReference type="ChEBI" id="CHEBI:58210"/>
        <dbReference type="EC" id="2.7.7.2"/>
    </reaction>
</comment>
<dbReference type="Gene3D" id="2.40.30.30">
    <property type="entry name" value="Riboflavin kinase-like"/>
    <property type="match status" value="1"/>
</dbReference>
<dbReference type="SMART" id="SM00904">
    <property type="entry name" value="Flavokinase"/>
    <property type="match status" value="1"/>
</dbReference>
<keyword evidence="8 15" id="KW-0547">Nucleotide-binding</keyword>
<evidence type="ECO:0000256" key="14">
    <source>
        <dbReference type="ARBA" id="ARBA00049494"/>
    </source>
</evidence>
<reference evidence="17 18" key="1">
    <citation type="submission" date="2019-10" db="EMBL/GenBank/DDBJ databases">
        <title>A soil myxobacterium in the family Polyangiaceae.</title>
        <authorList>
            <person name="Li Y."/>
            <person name="Wang J."/>
        </authorList>
    </citation>
    <scope>NUCLEOTIDE SEQUENCE [LARGE SCALE GENOMIC DNA]</scope>
    <source>
        <strain evidence="17 18">DSM 14734</strain>
    </source>
</reference>
<dbReference type="SUPFAM" id="SSF52374">
    <property type="entry name" value="Nucleotidylyl transferase"/>
    <property type="match status" value="1"/>
</dbReference>
<evidence type="ECO:0000259" key="16">
    <source>
        <dbReference type="SMART" id="SM00904"/>
    </source>
</evidence>
<keyword evidence="10 15" id="KW-0274">FAD</keyword>
<proteinExistence type="inferred from homology"/>
<comment type="caution">
    <text evidence="17">The sequence shown here is derived from an EMBL/GenBank/DDBJ whole genome shotgun (WGS) entry which is preliminary data.</text>
</comment>
<dbReference type="AlphaFoldDB" id="A0A6N7PT97"/>
<keyword evidence="12" id="KW-0511">Multifunctional enzyme</keyword>
<evidence type="ECO:0000256" key="15">
    <source>
        <dbReference type="PIRNR" id="PIRNR004491"/>
    </source>
</evidence>
<dbReference type="NCBIfam" id="TIGR00083">
    <property type="entry name" value="ribF"/>
    <property type="match status" value="1"/>
</dbReference>
<evidence type="ECO:0000313" key="17">
    <source>
        <dbReference type="EMBL" id="MRG95213.1"/>
    </source>
</evidence>
<keyword evidence="11 15" id="KW-0067">ATP-binding</keyword>
<dbReference type="EC" id="2.7.1.26" evidence="15"/>
<evidence type="ECO:0000256" key="1">
    <source>
        <dbReference type="ARBA" id="ARBA00002121"/>
    </source>
</evidence>
<dbReference type="InterPro" id="IPR002606">
    <property type="entry name" value="Riboflavin_kinase_bac"/>
</dbReference>
<dbReference type="EMBL" id="WJIE01000007">
    <property type="protein sequence ID" value="MRG95213.1"/>
    <property type="molecule type" value="Genomic_DNA"/>
</dbReference>
<keyword evidence="4 15" id="KW-0285">Flavoprotein</keyword>
<dbReference type="PIRSF" id="PIRSF004491">
    <property type="entry name" value="FAD_Synth"/>
    <property type="match status" value="1"/>
</dbReference>
<evidence type="ECO:0000256" key="12">
    <source>
        <dbReference type="ARBA" id="ARBA00023268"/>
    </source>
</evidence>
<evidence type="ECO:0000256" key="3">
    <source>
        <dbReference type="ARBA" id="ARBA00005201"/>
    </source>
</evidence>
<evidence type="ECO:0000256" key="2">
    <source>
        <dbReference type="ARBA" id="ARBA00004726"/>
    </source>
</evidence>
<dbReference type="Pfam" id="PF01687">
    <property type="entry name" value="Flavokinase"/>
    <property type="match status" value="1"/>
</dbReference>
<dbReference type="Proteomes" id="UP000440224">
    <property type="component" value="Unassembled WGS sequence"/>
</dbReference>
<dbReference type="CDD" id="cd02064">
    <property type="entry name" value="FAD_synthetase_N"/>
    <property type="match status" value="1"/>
</dbReference>
<evidence type="ECO:0000256" key="7">
    <source>
        <dbReference type="ARBA" id="ARBA00022695"/>
    </source>
</evidence>
<keyword evidence="9 15" id="KW-0418">Kinase</keyword>
<dbReference type="GO" id="GO:0008531">
    <property type="term" value="F:riboflavin kinase activity"/>
    <property type="evidence" value="ECO:0007669"/>
    <property type="project" value="UniProtKB-UniRule"/>
</dbReference>
<keyword evidence="7 15" id="KW-0548">Nucleotidyltransferase</keyword>
<dbReference type="Gene3D" id="3.40.50.620">
    <property type="entry name" value="HUPs"/>
    <property type="match status" value="1"/>
</dbReference>
<dbReference type="GO" id="GO:0005524">
    <property type="term" value="F:ATP binding"/>
    <property type="evidence" value="ECO:0007669"/>
    <property type="project" value="UniProtKB-UniRule"/>
</dbReference>
<name>A0A6N7PT97_9BACT</name>
<dbReference type="PANTHER" id="PTHR22749">
    <property type="entry name" value="RIBOFLAVIN KINASE/FMN ADENYLYLTRANSFERASE"/>
    <property type="match status" value="1"/>
</dbReference>
<evidence type="ECO:0000256" key="11">
    <source>
        <dbReference type="ARBA" id="ARBA00022840"/>
    </source>
</evidence>
<evidence type="ECO:0000256" key="13">
    <source>
        <dbReference type="ARBA" id="ARBA00047880"/>
    </source>
</evidence>
<dbReference type="InterPro" id="IPR023468">
    <property type="entry name" value="Riboflavin_kinase"/>
</dbReference>
<evidence type="ECO:0000256" key="4">
    <source>
        <dbReference type="ARBA" id="ARBA00022630"/>
    </source>
</evidence>
<dbReference type="FunFam" id="3.40.50.620:FF:000021">
    <property type="entry name" value="Riboflavin biosynthesis protein"/>
    <property type="match status" value="1"/>
</dbReference>
<dbReference type="SUPFAM" id="SSF82114">
    <property type="entry name" value="Riboflavin kinase-like"/>
    <property type="match status" value="1"/>
</dbReference>
<dbReference type="UniPathway" id="UPA00277">
    <property type="reaction ID" value="UER00407"/>
</dbReference>
<comment type="pathway">
    <text evidence="3 15">Cofactor biosynthesis; FMN biosynthesis; FMN from riboflavin (ATP route): step 1/1.</text>
</comment>
<dbReference type="GO" id="GO:0009398">
    <property type="term" value="P:FMN biosynthetic process"/>
    <property type="evidence" value="ECO:0007669"/>
    <property type="project" value="UniProtKB-UniRule"/>
</dbReference>
<evidence type="ECO:0000256" key="9">
    <source>
        <dbReference type="ARBA" id="ARBA00022777"/>
    </source>
</evidence>
<keyword evidence="6 15" id="KW-0808">Transferase</keyword>
<evidence type="ECO:0000313" key="18">
    <source>
        <dbReference type="Proteomes" id="UP000440224"/>
    </source>
</evidence>
<comment type="similarity">
    <text evidence="15">Belongs to the ribF family.</text>
</comment>
<dbReference type="InterPro" id="IPR014729">
    <property type="entry name" value="Rossmann-like_a/b/a_fold"/>
</dbReference>
<dbReference type="Pfam" id="PF06574">
    <property type="entry name" value="FAD_syn"/>
    <property type="match status" value="1"/>
</dbReference>
<evidence type="ECO:0000256" key="8">
    <source>
        <dbReference type="ARBA" id="ARBA00022741"/>
    </source>
</evidence>
<dbReference type="InterPro" id="IPR023465">
    <property type="entry name" value="Riboflavin_kinase_dom_sf"/>
</dbReference>
<gene>
    <name evidence="17" type="ORF">GF068_25320</name>
</gene>
<comment type="function">
    <text evidence="1">Catalyzes the phosphorylation of riboflavin to FMN followed by the adenylation of FMN to FAD.</text>
</comment>